<dbReference type="PANTHER" id="PTHR37743">
    <property type="entry name" value="ARM REPEAT SUPERFAMILY PROTEIN"/>
    <property type="match status" value="1"/>
</dbReference>
<dbReference type="InterPro" id="IPR011989">
    <property type="entry name" value="ARM-like"/>
</dbReference>
<evidence type="ECO:0000313" key="1">
    <source>
        <dbReference type="EMBL" id="MBX13507.1"/>
    </source>
</evidence>
<dbReference type="EMBL" id="GGEC01033023">
    <property type="protein sequence ID" value="MBX13507.1"/>
    <property type="molecule type" value="Transcribed_RNA"/>
</dbReference>
<accession>A0A2P2L6A3</accession>
<dbReference type="PANTHER" id="PTHR37743:SF1">
    <property type="entry name" value="ARM REPEAT SUPERFAMILY PROTEIN"/>
    <property type="match status" value="1"/>
</dbReference>
<protein>
    <submittedName>
        <fullName evidence="1">Uncharacterized protein LOC105645187</fullName>
    </submittedName>
</protein>
<dbReference type="SUPFAM" id="SSF48371">
    <property type="entry name" value="ARM repeat"/>
    <property type="match status" value="2"/>
</dbReference>
<organism evidence="1">
    <name type="scientific">Rhizophora mucronata</name>
    <name type="common">Asiatic mangrove</name>
    <dbReference type="NCBI Taxonomy" id="61149"/>
    <lineage>
        <taxon>Eukaryota</taxon>
        <taxon>Viridiplantae</taxon>
        <taxon>Streptophyta</taxon>
        <taxon>Embryophyta</taxon>
        <taxon>Tracheophyta</taxon>
        <taxon>Spermatophyta</taxon>
        <taxon>Magnoliopsida</taxon>
        <taxon>eudicotyledons</taxon>
        <taxon>Gunneridae</taxon>
        <taxon>Pentapetalae</taxon>
        <taxon>rosids</taxon>
        <taxon>fabids</taxon>
        <taxon>Malpighiales</taxon>
        <taxon>Rhizophoraceae</taxon>
        <taxon>Rhizophora</taxon>
    </lineage>
</organism>
<dbReference type="AlphaFoldDB" id="A0A2P2L6A3"/>
<dbReference type="Gene3D" id="1.25.10.10">
    <property type="entry name" value="Leucine-rich Repeat Variant"/>
    <property type="match status" value="2"/>
</dbReference>
<reference evidence="1" key="1">
    <citation type="submission" date="2018-02" db="EMBL/GenBank/DDBJ databases">
        <title>Rhizophora mucronata_Transcriptome.</title>
        <authorList>
            <person name="Meera S.P."/>
            <person name="Sreeshan A."/>
            <person name="Augustine A."/>
        </authorList>
    </citation>
    <scope>NUCLEOTIDE SEQUENCE</scope>
    <source>
        <tissue evidence="1">Leaf</tissue>
    </source>
</reference>
<sequence length="746" mass="82326">MDNHTEGHVEKKDGDIETRKFFLNCMCLLLGRFDSKKFEKTVSEYGVQLSHVLLSQLQSADEGLVAGAVFLFKAAIVKPSYASASSVESGQMYVVFPLLLQLLDEGDGTARAVVVLIAEYCSMSTDRHCLQQVLKRLASGNLLQRQNAIDVISELVCISSDSENKVSHVTWQDIVNNLLERLSDEEVVIREQASKLLSRMDPSLFLSALLDLVYSSDDEGQSSASSALIEMLKYHNQKPEVICLLLDCLSNVNQSLDTPNTTRDVREGPKKDDRVLKLISEWSKSVQDWKLFVGPLIEKMFSEPTNATIVRFLSSISEPLADVADAVLNHILLQMQGQEDSVHPNMRTDASLLSRRQIERCAPENLVEIQQCLFERLCPLLIIRLLPLRVFDDLKSAVVYGQLPNEGITYECRDVNTRGQACIAAFLLKRAISKSEFEDVRKLAAELCGRLHPHVLFPVVSTLLEHAADCREVLQVKACLFSVCTSLLVRGKESISHPAILQIKKTIETILLWPSLDGDEVSKAQHGCIDCLALIICAELQPLGSLKGPSKKSYVGKTGNVASGNSILTYVIHQLVNDENEVVSPSTSGNKNNLFGLPVPHSFRLCMANVLISACQKISEPSKKTLAQKSLPCLIRSVEVIMQPEIRAACVQVMFSAVFHLKSAVSPYSSDLLKLSIRFLGKSSEKERMAGAKLMASLMSSEDEILESVSGELLAARSVLSRISASDPSQDVRFVCKKLLACMTST</sequence>
<dbReference type="InterPro" id="IPR016024">
    <property type="entry name" value="ARM-type_fold"/>
</dbReference>
<name>A0A2P2L6A3_RHIMU</name>
<proteinExistence type="predicted"/>